<organism evidence="1">
    <name type="scientific">bioreactor metagenome</name>
    <dbReference type="NCBI Taxonomy" id="1076179"/>
    <lineage>
        <taxon>unclassified sequences</taxon>
        <taxon>metagenomes</taxon>
        <taxon>ecological metagenomes</taxon>
    </lineage>
</organism>
<sequence length="70" mass="7880">MAVQGRVETGETVLRFTARDNAQAAAWLEEKRRIAVAYDPTEDHLVMHPTPYVSFEDIDYVQGAVMELLG</sequence>
<gene>
    <name evidence="1" type="ORF">SDC9_111257</name>
</gene>
<reference evidence="1" key="1">
    <citation type="submission" date="2019-08" db="EMBL/GenBank/DDBJ databases">
        <authorList>
            <person name="Kucharzyk K."/>
            <person name="Murdoch R.W."/>
            <person name="Higgins S."/>
            <person name="Loffler F."/>
        </authorList>
    </citation>
    <scope>NUCLEOTIDE SEQUENCE</scope>
</reference>
<protein>
    <submittedName>
        <fullName evidence="1">Uncharacterized protein</fullName>
    </submittedName>
</protein>
<dbReference type="AlphaFoldDB" id="A0A645BIH3"/>
<name>A0A645BIH3_9ZZZZ</name>
<proteinExistence type="predicted"/>
<dbReference type="EMBL" id="VSSQ01019912">
    <property type="protein sequence ID" value="MPM64371.1"/>
    <property type="molecule type" value="Genomic_DNA"/>
</dbReference>
<evidence type="ECO:0000313" key="1">
    <source>
        <dbReference type="EMBL" id="MPM64371.1"/>
    </source>
</evidence>
<comment type="caution">
    <text evidence="1">The sequence shown here is derived from an EMBL/GenBank/DDBJ whole genome shotgun (WGS) entry which is preliminary data.</text>
</comment>
<accession>A0A645BIH3</accession>